<dbReference type="RefSeq" id="WP_107220832.1">
    <property type="nucleotide sequence ID" value="NZ_CP028339.1"/>
</dbReference>
<organism evidence="3 4">
    <name type="scientific">Thauera aromatica K172</name>
    <dbReference type="NCBI Taxonomy" id="44139"/>
    <lineage>
        <taxon>Bacteria</taxon>
        <taxon>Pseudomonadati</taxon>
        <taxon>Pseudomonadota</taxon>
        <taxon>Betaproteobacteria</taxon>
        <taxon>Rhodocyclales</taxon>
        <taxon>Zoogloeaceae</taxon>
        <taxon>Thauera</taxon>
    </lineage>
</organism>
<dbReference type="AlphaFoldDB" id="A0A2R4BMN4"/>
<dbReference type="EMBL" id="CP028339">
    <property type="protein sequence ID" value="AVR88606.1"/>
    <property type="molecule type" value="Genomic_DNA"/>
</dbReference>
<evidence type="ECO:0000313" key="3">
    <source>
        <dbReference type="EMBL" id="AVR88606.1"/>
    </source>
</evidence>
<evidence type="ECO:0000313" key="4">
    <source>
        <dbReference type="Proteomes" id="UP000241885"/>
    </source>
</evidence>
<keyword evidence="2" id="KW-0812">Transmembrane</keyword>
<keyword evidence="2" id="KW-1133">Transmembrane helix</keyword>
<sequence>MLIHRHLRGIALLEGLISVVVLSVGILALGKLDAHMMDAAGLTKARAEAAQLAQAEIEALRTQVMKSSFDGIGDQTTANVAGKNALFTVLRTVTDLSTTLKSIDVTVSWVSPADGGTDSVTVRTLLNWSDPALLIHLEEGVPGYDNALRPPIGLARRPAVPIQREAGDPGVYNDGDKRELRDAEGNVLLILDPIAEDNPREFATISGRVYFDFARLNNTFSAANVFVASTAEGHCFPSTSASISLTTVSSSLKYYDYICYVGEGWYANIAIQNLDNNEVNVCVGDPTFTTSPSMNYWTTLPMAQPSSRRVYRGYKSLASSPTGYFITGIANGGTYPEDGMPKPSHFSSYSTSSTTQNYFNHHFLITDLKGQDSCQSVMGEFSTHFRKNAGAALCLSPDDSPADDKCPKIWPGWPAFIGAGAGDFGSTDGDEDGGSDESTGTCSGTVSGSTESSGAKVSATSSVETVECATSGGNIKNYTCGITAVQGSVLTISQTSGNTTTTKTLESFACNAINELNFP</sequence>
<dbReference type="OrthoDB" id="8850705at2"/>
<accession>A0A2R4BMN4</accession>
<feature type="compositionally biased region" description="Low complexity" evidence="1">
    <location>
        <begin position="436"/>
        <end position="454"/>
    </location>
</feature>
<keyword evidence="2" id="KW-0472">Membrane</keyword>
<feature type="region of interest" description="Disordered" evidence="1">
    <location>
        <begin position="421"/>
        <end position="458"/>
    </location>
</feature>
<reference evidence="3 4" key="1">
    <citation type="submission" date="2018-03" db="EMBL/GenBank/DDBJ databases">
        <title>Complete genome sequence of Thauera aromatica, a model organism for studying aromatic compound degradation under denitrifying conditions.</title>
        <authorList>
            <person name="Lo H.-Y."/>
            <person name="Goris T."/>
            <person name="Boll M."/>
            <person name="Mueller J.A."/>
        </authorList>
    </citation>
    <scope>NUCLEOTIDE SEQUENCE [LARGE SCALE GENOMIC DNA]</scope>
    <source>
        <strain evidence="3 4">K172</strain>
    </source>
</reference>
<keyword evidence="4" id="KW-1185">Reference proteome</keyword>
<protein>
    <submittedName>
        <fullName evidence="3">Uncharacterized protein</fullName>
    </submittedName>
</protein>
<evidence type="ECO:0000256" key="1">
    <source>
        <dbReference type="SAM" id="MobiDB-lite"/>
    </source>
</evidence>
<name>A0A2R4BMN4_THAAR</name>
<evidence type="ECO:0000256" key="2">
    <source>
        <dbReference type="SAM" id="Phobius"/>
    </source>
</evidence>
<gene>
    <name evidence="3" type="ORF">Tharo_1697</name>
</gene>
<dbReference type="KEGG" id="tak:Tharo_1697"/>
<feature type="transmembrane region" description="Helical" evidence="2">
    <location>
        <begin position="12"/>
        <end position="30"/>
    </location>
</feature>
<proteinExistence type="predicted"/>
<dbReference type="Proteomes" id="UP000241885">
    <property type="component" value="Chromosome"/>
</dbReference>